<dbReference type="GO" id="GO:0008270">
    <property type="term" value="F:zinc ion binding"/>
    <property type="evidence" value="ECO:0007669"/>
    <property type="project" value="UniProtKB-KW"/>
</dbReference>
<protein>
    <recommendedName>
        <fullName evidence="3">C3H1-type domain-containing protein</fullName>
    </recommendedName>
</protein>
<evidence type="ECO:0000256" key="1">
    <source>
        <dbReference type="PROSITE-ProRule" id="PRU00723"/>
    </source>
</evidence>
<evidence type="ECO:0000313" key="5">
    <source>
        <dbReference type="Proteomes" id="UP000038009"/>
    </source>
</evidence>
<feature type="compositionally biased region" description="Low complexity" evidence="2">
    <location>
        <begin position="42"/>
        <end position="55"/>
    </location>
</feature>
<evidence type="ECO:0000313" key="4">
    <source>
        <dbReference type="EMBL" id="KPI82936.1"/>
    </source>
</evidence>
<dbReference type="OMA" id="MGGCCKG"/>
<dbReference type="EMBL" id="LJSK01000481">
    <property type="protein sequence ID" value="KPI82936.1"/>
    <property type="molecule type" value="Genomic_DNA"/>
</dbReference>
<name>A0A0N0P2G8_LEPSE</name>
<feature type="region of interest" description="Disordered" evidence="2">
    <location>
        <begin position="92"/>
        <end position="272"/>
    </location>
</feature>
<feature type="compositionally biased region" description="Low complexity" evidence="2">
    <location>
        <begin position="135"/>
        <end position="149"/>
    </location>
</feature>
<feature type="compositionally biased region" description="Pro residues" evidence="2">
    <location>
        <begin position="150"/>
        <end position="164"/>
    </location>
</feature>
<evidence type="ECO:0000259" key="3">
    <source>
        <dbReference type="PROSITE" id="PS50103"/>
    </source>
</evidence>
<feature type="region of interest" description="Disordered" evidence="2">
    <location>
        <begin position="610"/>
        <end position="629"/>
    </location>
</feature>
<dbReference type="VEuPathDB" id="TriTrypDB:Lsey_0481_0030"/>
<keyword evidence="1" id="KW-0863">Zinc-finger</keyword>
<dbReference type="InterPro" id="IPR000571">
    <property type="entry name" value="Znf_CCCH"/>
</dbReference>
<feature type="compositionally biased region" description="Low complexity" evidence="2">
    <location>
        <begin position="65"/>
        <end position="79"/>
    </location>
</feature>
<feature type="region of interest" description="Disordered" evidence="2">
    <location>
        <begin position="424"/>
        <end position="444"/>
    </location>
</feature>
<feature type="domain" description="C3H1-type" evidence="3">
    <location>
        <begin position="1"/>
        <end position="17"/>
    </location>
</feature>
<feature type="compositionally biased region" description="Low complexity" evidence="2">
    <location>
        <begin position="424"/>
        <end position="436"/>
    </location>
</feature>
<feature type="region of interest" description="Disordered" evidence="2">
    <location>
        <begin position="311"/>
        <end position="332"/>
    </location>
</feature>
<sequence>MGGCNKGDRCPFSHELVQVAPKGVDVSNGFYISGNVANYKATSTAASPSSPNSGRRSGEPCEAGNASSANSISTLTSSPSYSVAGVSLSAEAKEWVSADSSSGAAVASWGASAATSTSSVQSQRTVMSPVTRTVTASPPYTTSATSQAPPLLPLTPSQPQPQPQPQRQRLVPDPQQQPSQPAPQPVQYNRPPHQTQTASQSALQMPTFSLFQSQGSQPPSQQPLQTQQQPAAPLPPQPRSVAIARHALTHTTPSPGGVNKYTAPSNPTQTAPPAAVVGKYSVSHPVIQNSVPRSVTSLSSLSCTSMAPFSPVAAPVSSPSSSTPSSTCGHPRRELDVVPTIVPTAPPRYTASSTVIASPPTPTPTPTITNAAANRFPNTALLELPMTTGTLAAHTETPLPRSREVKLPAVEHASFAFNKLQPTTTQTLSAATSTTPAAPPLYETKTMPATVATTATVNAQNRVVPPAPRSQQQQQQQQAQLRAQLHTQQQQQQQQFHQTTPQQQAQPRQYPQHQQQQPPLQYHLQVKQTHVQQQQQQQCQYQQHPQQTQQQQTVYLMAQPRSAATTTPSRESPAAAASAASQLPCGYSLAYALPTNATSPTQMIIAEQPSGAQPTYTALSPSSPQAQQQGFPQSKSAVLYLSQAQGQMPALNSNTTASVDKSAPRYILVKADGTFTVLQTAF</sequence>
<keyword evidence="1" id="KW-0862">Zinc</keyword>
<dbReference type="PROSITE" id="PS50103">
    <property type="entry name" value="ZF_C3H1"/>
    <property type="match status" value="1"/>
</dbReference>
<feature type="compositionally biased region" description="Polar residues" evidence="2">
    <location>
        <begin position="610"/>
        <end position="619"/>
    </location>
</feature>
<dbReference type="AlphaFoldDB" id="A0A0N0P2G8"/>
<dbReference type="OrthoDB" id="268010at2759"/>
<comment type="caution">
    <text evidence="4">The sequence shown here is derived from an EMBL/GenBank/DDBJ whole genome shotgun (WGS) entry which is preliminary data.</text>
</comment>
<evidence type="ECO:0000256" key="2">
    <source>
        <dbReference type="SAM" id="MobiDB-lite"/>
    </source>
</evidence>
<feature type="region of interest" description="Disordered" evidence="2">
    <location>
        <begin position="42"/>
        <end position="79"/>
    </location>
</feature>
<gene>
    <name evidence="4" type="ORF">ABL78_8050</name>
</gene>
<feature type="zinc finger region" description="C3H1-type" evidence="1">
    <location>
        <begin position="1"/>
        <end position="17"/>
    </location>
</feature>
<feature type="compositionally biased region" description="Low complexity" evidence="2">
    <location>
        <begin position="311"/>
        <end position="327"/>
    </location>
</feature>
<dbReference type="Proteomes" id="UP000038009">
    <property type="component" value="Unassembled WGS sequence"/>
</dbReference>
<feature type="compositionally biased region" description="Low complexity" evidence="2">
    <location>
        <begin position="212"/>
        <end position="231"/>
    </location>
</feature>
<keyword evidence="1" id="KW-0479">Metal-binding</keyword>
<feature type="compositionally biased region" description="Polar residues" evidence="2">
    <location>
        <begin position="192"/>
        <end position="211"/>
    </location>
</feature>
<proteinExistence type="predicted"/>
<feature type="compositionally biased region" description="Polar residues" evidence="2">
    <location>
        <begin position="262"/>
        <end position="271"/>
    </location>
</feature>
<accession>A0A0N0P2G8</accession>
<feature type="compositionally biased region" description="Low complexity" evidence="2">
    <location>
        <begin position="97"/>
        <end position="123"/>
    </location>
</feature>
<organism evidence="4 5">
    <name type="scientific">Leptomonas seymouri</name>
    <dbReference type="NCBI Taxonomy" id="5684"/>
    <lineage>
        <taxon>Eukaryota</taxon>
        <taxon>Discoba</taxon>
        <taxon>Euglenozoa</taxon>
        <taxon>Kinetoplastea</taxon>
        <taxon>Metakinetoplastina</taxon>
        <taxon>Trypanosomatida</taxon>
        <taxon>Trypanosomatidae</taxon>
        <taxon>Leishmaniinae</taxon>
        <taxon>Leptomonas</taxon>
    </lineage>
</organism>
<feature type="compositionally biased region" description="Low complexity" evidence="2">
    <location>
        <begin position="165"/>
        <end position="179"/>
    </location>
</feature>
<feature type="region of interest" description="Disordered" evidence="2">
    <location>
        <begin position="464"/>
        <end position="518"/>
    </location>
</feature>
<keyword evidence="5" id="KW-1185">Reference proteome</keyword>
<feature type="compositionally biased region" description="Polar residues" evidence="2">
    <location>
        <begin position="124"/>
        <end position="134"/>
    </location>
</feature>
<reference evidence="4 5" key="1">
    <citation type="journal article" date="2015" name="PLoS Pathog.">
        <title>Leptomonas seymouri: Adaptations to the Dixenous Life Cycle Analyzed by Genome Sequencing, Transcriptome Profiling and Co-infection with Leishmania donovani.</title>
        <authorList>
            <person name="Kraeva N."/>
            <person name="Butenko A."/>
            <person name="Hlavacova J."/>
            <person name="Kostygov A."/>
            <person name="Myskova J."/>
            <person name="Grybchuk D."/>
            <person name="Lestinova T."/>
            <person name="Votypka J."/>
            <person name="Volf P."/>
            <person name="Opperdoes F."/>
            <person name="Flegontov P."/>
            <person name="Lukes J."/>
            <person name="Yurchenko V."/>
        </authorList>
    </citation>
    <scope>NUCLEOTIDE SEQUENCE [LARGE SCALE GENOMIC DNA]</scope>
    <source>
        <strain evidence="4 5">ATCC 30220</strain>
    </source>
</reference>
<feature type="compositionally biased region" description="Low complexity" evidence="2">
    <location>
        <begin position="620"/>
        <end position="629"/>
    </location>
</feature>